<protein>
    <recommendedName>
        <fullName evidence="2">AAA+ ATPase domain-containing protein</fullName>
    </recommendedName>
</protein>
<feature type="region of interest" description="Disordered" evidence="1">
    <location>
        <begin position="124"/>
        <end position="144"/>
    </location>
</feature>
<dbReference type="GO" id="GO:0005524">
    <property type="term" value="F:ATP binding"/>
    <property type="evidence" value="ECO:0007669"/>
    <property type="project" value="InterPro"/>
</dbReference>
<dbReference type="VEuPathDB" id="FungiDB:Z519_02605"/>
<feature type="compositionally biased region" description="Polar residues" evidence="1">
    <location>
        <begin position="550"/>
        <end position="565"/>
    </location>
</feature>
<dbReference type="SMART" id="SM00382">
    <property type="entry name" value="AAA"/>
    <property type="match status" value="1"/>
</dbReference>
<feature type="region of interest" description="Disordered" evidence="1">
    <location>
        <begin position="523"/>
        <end position="565"/>
    </location>
</feature>
<feature type="compositionally biased region" description="Basic and acidic residues" evidence="1">
    <location>
        <begin position="527"/>
        <end position="544"/>
    </location>
</feature>
<dbReference type="HOGENOM" id="CLU_004471_2_3_1"/>
<reference evidence="3" key="1">
    <citation type="submission" date="2015-01" db="EMBL/GenBank/DDBJ databases">
        <title>The Genome Sequence of Cladophialophora bantiana CBS 173.52.</title>
        <authorList>
            <consortium name="The Broad Institute Genomics Platform"/>
            <person name="Cuomo C."/>
            <person name="de Hoog S."/>
            <person name="Gorbushina A."/>
            <person name="Stielow B."/>
            <person name="Teixiera M."/>
            <person name="Abouelleil A."/>
            <person name="Chapman S.B."/>
            <person name="Priest M."/>
            <person name="Young S.K."/>
            <person name="Wortman J."/>
            <person name="Nusbaum C."/>
            <person name="Birren B."/>
        </authorList>
    </citation>
    <scope>NUCLEOTIDE SEQUENCE [LARGE SCALE GENOMIC DNA]</scope>
    <source>
        <strain evidence="3">CBS 173.52</strain>
    </source>
</reference>
<dbReference type="GO" id="GO:0016887">
    <property type="term" value="F:ATP hydrolysis activity"/>
    <property type="evidence" value="ECO:0007669"/>
    <property type="project" value="InterPro"/>
</dbReference>
<dbReference type="InterPro" id="IPR027417">
    <property type="entry name" value="P-loop_NTPase"/>
</dbReference>
<dbReference type="EMBL" id="KN846982">
    <property type="protein sequence ID" value="KIW97213.1"/>
    <property type="molecule type" value="Genomic_DNA"/>
</dbReference>
<dbReference type="GeneID" id="27695533"/>
<evidence type="ECO:0000313" key="4">
    <source>
        <dbReference type="Proteomes" id="UP000053789"/>
    </source>
</evidence>
<dbReference type="InterPro" id="IPR056599">
    <property type="entry name" value="AAA_lid_fung"/>
</dbReference>
<dbReference type="Pfam" id="PF23232">
    <property type="entry name" value="AAA_lid_13"/>
    <property type="match status" value="1"/>
</dbReference>
<dbReference type="PANTHER" id="PTHR46411:SF2">
    <property type="entry name" value="AAA+ ATPASE DOMAIN-CONTAINING PROTEIN"/>
    <property type="match status" value="1"/>
</dbReference>
<feature type="domain" description="AAA+ ATPase" evidence="2">
    <location>
        <begin position="247"/>
        <end position="386"/>
    </location>
</feature>
<proteinExistence type="predicted"/>
<dbReference type="OrthoDB" id="10042665at2759"/>
<dbReference type="RefSeq" id="XP_016623882.1">
    <property type="nucleotide sequence ID" value="XM_016760361.1"/>
</dbReference>
<dbReference type="AlphaFoldDB" id="A0A0D2HV20"/>
<gene>
    <name evidence="3" type="ORF">Z519_02605</name>
</gene>
<dbReference type="InterPro" id="IPR003593">
    <property type="entry name" value="AAA+_ATPase"/>
</dbReference>
<evidence type="ECO:0000256" key="1">
    <source>
        <dbReference type="SAM" id="MobiDB-lite"/>
    </source>
</evidence>
<accession>A0A0D2HV20</accession>
<keyword evidence="4" id="KW-1185">Reference proteome</keyword>
<sequence length="565" mass="64337">MAESQAETGVARLRESLIERGRKFVEVAGVKHRYYAGLTVDTRDEIESQVVIDFEEALGSEKNKKWLPEITPLVDLAADLTENRDSSSCTAECCWQENVHNDSYVENHRCKKFISDMMDEIEDNPRKMPSGAIYPRPLEDTKTDENKLEGRRATYNVVSSLRICFAGPDVGWTYRTLPRSNTSAVKDDINEDDDLDDDESDKTAFGRLVLPRGHKKMVLSLIAQHFRNKEAQQDKDEQDDIVRGKGKGLIILLHGAPGVGKTTTAEGVAERFRKPLFQITCGKRDMNLRLPPRDNKLRCKRIWPLPNRWGCILLLDEADFFLAERRHQNFTRIGLVAGELIRSSCRSVFLRVLEYYAGILFLTTNRIGDFDEAFASRIHMNLHYPPQNSISTIKVVKLNLDLIEGRYEKKERKKPRSRSLKFSKKSASTSARWNGRLIRNACQTALALAEFDAQPSNKKYDLRAQYGTNVVLRASHLEVLSKAYLEFMRYLKEVHGADADTRAKESGLRALESVIAAINMGKGRRGKSLERDGDNDSRHLDNFRLKRRLQTQTPGSSSLQPEESQ</sequence>
<dbReference type="Pfam" id="PF00004">
    <property type="entry name" value="AAA"/>
    <property type="match status" value="1"/>
</dbReference>
<dbReference type="PANTHER" id="PTHR46411">
    <property type="entry name" value="FAMILY ATPASE, PUTATIVE-RELATED"/>
    <property type="match status" value="1"/>
</dbReference>
<evidence type="ECO:0000313" key="3">
    <source>
        <dbReference type="EMBL" id="KIW97213.1"/>
    </source>
</evidence>
<organism evidence="3 4">
    <name type="scientific">Cladophialophora bantiana (strain ATCC 10958 / CBS 173.52 / CDC B-1940 / NIH 8579)</name>
    <name type="common">Xylohypha bantiana</name>
    <dbReference type="NCBI Taxonomy" id="1442370"/>
    <lineage>
        <taxon>Eukaryota</taxon>
        <taxon>Fungi</taxon>
        <taxon>Dikarya</taxon>
        <taxon>Ascomycota</taxon>
        <taxon>Pezizomycotina</taxon>
        <taxon>Eurotiomycetes</taxon>
        <taxon>Chaetothyriomycetidae</taxon>
        <taxon>Chaetothyriales</taxon>
        <taxon>Herpotrichiellaceae</taxon>
        <taxon>Cladophialophora</taxon>
    </lineage>
</organism>
<name>A0A0D2HV20_CLAB1</name>
<evidence type="ECO:0000259" key="2">
    <source>
        <dbReference type="SMART" id="SM00382"/>
    </source>
</evidence>
<dbReference type="Gene3D" id="3.40.50.300">
    <property type="entry name" value="P-loop containing nucleotide triphosphate hydrolases"/>
    <property type="match status" value="1"/>
</dbReference>
<dbReference type="SUPFAM" id="SSF52540">
    <property type="entry name" value="P-loop containing nucleoside triphosphate hydrolases"/>
    <property type="match status" value="1"/>
</dbReference>
<dbReference type="Proteomes" id="UP000053789">
    <property type="component" value="Unassembled WGS sequence"/>
</dbReference>
<dbReference type="InterPro" id="IPR003959">
    <property type="entry name" value="ATPase_AAA_core"/>
</dbReference>